<sequence>MDPDEHDGIEHELRDGWRSFTEGSTRAQRRRLERESTVGRRWAADDPVPGRDAEVRTLRGQAHHDHRQADRERYDAQLDREGARGLSRETAVEAEQHVDRRPDEDGDRVRAGEASAQGVDASVARDFDHGRQAGPQDELSRHHAQERSLWDSSARREGLADRLDRAGVGAEARAARLDADRGQAHPASAAVRDRATPARAGSPPGQAPAQARARVRPARRSRRTQGPSVG</sequence>
<dbReference type="Proteomes" id="UP001528912">
    <property type="component" value="Unassembled WGS sequence"/>
</dbReference>
<accession>A0ABT6C3H1</accession>
<reference evidence="2 3" key="1">
    <citation type="submission" date="2023-03" db="EMBL/GenBank/DDBJ databases">
        <title>YIM 133296 draft genome.</title>
        <authorList>
            <person name="Xiong L."/>
        </authorList>
    </citation>
    <scope>NUCLEOTIDE SEQUENCE [LARGE SCALE GENOMIC DNA]</scope>
    <source>
        <strain evidence="2 3">YIM 133296</strain>
    </source>
</reference>
<feature type="compositionally biased region" description="Basic and acidic residues" evidence="1">
    <location>
        <begin position="30"/>
        <end position="57"/>
    </location>
</feature>
<feature type="region of interest" description="Disordered" evidence="1">
    <location>
        <begin position="1"/>
        <end position="230"/>
    </location>
</feature>
<organism evidence="2 3">
    <name type="scientific">Luteipulveratus flavus</name>
    <dbReference type="NCBI Taxonomy" id="3031728"/>
    <lineage>
        <taxon>Bacteria</taxon>
        <taxon>Bacillati</taxon>
        <taxon>Actinomycetota</taxon>
        <taxon>Actinomycetes</taxon>
        <taxon>Micrococcales</taxon>
        <taxon>Dermacoccaceae</taxon>
        <taxon>Luteipulveratus</taxon>
    </lineage>
</organism>
<comment type="caution">
    <text evidence="2">The sequence shown here is derived from an EMBL/GenBank/DDBJ whole genome shotgun (WGS) entry which is preliminary data.</text>
</comment>
<feature type="compositionally biased region" description="Basic and acidic residues" evidence="1">
    <location>
        <begin position="67"/>
        <end position="111"/>
    </location>
</feature>
<feature type="compositionally biased region" description="Basic and acidic residues" evidence="1">
    <location>
        <begin position="1"/>
        <end position="17"/>
    </location>
</feature>
<feature type="compositionally biased region" description="Basic and acidic residues" evidence="1">
    <location>
        <begin position="138"/>
        <end position="165"/>
    </location>
</feature>
<dbReference type="EMBL" id="JAROAV010000012">
    <property type="protein sequence ID" value="MDF8263508.1"/>
    <property type="molecule type" value="Genomic_DNA"/>
</dbReference>
<proteinExistence type="predicted"/>
<protein>
    <submittedName>
        <fullName evidence="2">Uncharacterized protein</fullName>
    </submittedName>
</protein>
<gene>
    <name evidence="2" type="ORF">P4R38_04515</name>
</gene>
<feature type="compositionally biased region" description="Basic and acidic residues" evidence="1">
    <location>
        <begin position="173"/>
        <end position="183"/>
    </location>
</feature>
<evidence type="ECO:0000313" key="2">
    <source>
        <dbReference type="EMBL" id="MDF8263508.1"/>
    </source>
</evidence>
<feature type="compositionally biased region" description="Basic residues" evidence="1">
    <location>
        <begin position="213"/>
        <end position="223"/>
    </location>
</feature>
<dbReference type="RefSeq" id="WP_275239109.1">
    <property type="nucleotide sequence ID" value="NZ_JARFJC010000035.1"/>
</dbReference>
<evidence type="ECO:0000313" key="3">
    <source>
        <dbReference type="Proteomes" id="UP001528912"/>
    </source>
</evidence>
<keyword evidence="3" id="KW-1185">Reference proteome</keyword>
<feature type="compositionally biased region" description="Low complexity" evidence="1">
    <location>
        <begin position="197"/>
        <end position="212"/>
    </location>
</feature>
<name>A0ABT6C3H1_9MICO</name>
<evidence type="ECO:0000256" key="1">
    <source>
        <dbReference type="SAM" id="MobiDB-lite"/>
    </source>
</evidence>